<dbReference type="OrthoDB" id="2472181at2"/>
<feature type="transmembrane region" description="Helical" evidence="2">
    <location>
        <begin position="673"/>
        <end position="695"/>
    </location>
</feature>
<proteinExistence type="predicted"/>
<dbReference type="InterPro" id="IPR012728">
    <property type="entry name" value="Pls/PosA_C"/>
</dbReference>
<evidence type="ECO:0000313" key="5">
    <source>
        <dbReference type="Proteomes" id="UP000198280"/>
    </source>
</evidence>
<dbReference type="RefSeq" id="WP_089228348.1">
    <property type="nucleotide sequence ID" value="NZ_FZOF01000031.1"/>
</dbReference>
<dbReference type="Gene3D" id="1.10.1200.10">
    <property type="entry name" value="ACP-like"/>
    <property type="match status" value="1"/>
</dbReference>
<name>A0A239N5H1_9ACTN</name>
<feature type="transmembrane region" description="Helical" evidence="2">
    <location>
        <begin position="384"/>
        <end position="405"/>
    </location>
</feature>
<evidence type="ECO:0000259" key="3">
    <source>
        <dbReference type="PROSITE" id="PS50075"/>
    </source>
</evidence>
<feature type="transmembrane region" description="Helical" evidence="2">
    <location>
        <begin position="187"/>
        <end position="209"/>
    </location>
</feature>
<evidence type="ECO:0000313" key="4">
    <source>
        <dbReference type="EMBL" id="SNT49702.1"/>
    </source>
</evidence>
<keyword evidence="2" id="KW-0812">Transmembrane</keyword>
<feature type="transmembrane region" description="Helical" evidence="2">
    <location>
        <begin position="145"/>
        <end position="167"/>
    </location>
</feature>
<reference evidence="4 5" key="1">
    <citation type="submission" date="2017-06" db="EMBL/GenBank/DDBJ databases">
        <authorList>
            <person name="Kim H.J."/>
            <person name="Triplett B.A."/>
        </authorList>
    </citation>
    <scope>NUCLEOTIDE SEQUENCE [LARGE SCALE GENOMIC DNA]</scope>
    <source>
        <strain evidence="4 5">CGMCC 4.1858</strain>
    </source>
</reference>
<dbReference type="PANTHER" id="PTHR43300">
    <property type="entry name" value="ACETYLTRANSFERASE"/>
    <property type="match status" value="1"/>
</dbReference>
<gene>
    <name evidence="4" type="ORF">SAMN05216252_13132</name>
</gene>
<feature type="compositionally biased region" description="Basic and acidic residues" evidence="1">
    <location>
        <begin position="861"/>
        <end position="874"/>
    </location>
</feature>
<keyword evidence="5" id="KW-1185">Reference proteome</keyword>
<dbReference type="Proteomes" id="UP000198280">
    <property type="component" value="Unassembled WGS sequence"/>
</dbReference>
<feature type="compositionally biased region" description="Basic and acidic residues" evidence="1">
    <location>
        <begin position="1"/>
        <end position="14"/>
    </location>
</feature>
<dbReference type="EMBL" id="FZOF01000031">
    <property type="protein sequence ID" value="SNT49702.1"/>
    <property type="molecule type" value="Genomic_DNA"/>
</dbReference>
<dbReference type="InterPro" id="IPR009081">
    <property type="entry name" value="PP-bd_ACP"/>
</dbReference>
<dbReference type="AlphaFoldDB" id="A0A239N5H1"/>
<feature type="domain" description="Carrier" evidence="3">
    <location>
        <begin position="24"/>
        <end position="101"/>
    </location>
</feature>
<dbReference type="PROSITE" id="PS50075">
    <property type="entry name" value="CARRIER"/>
    <property type="match status" value="1"/>
</dbReference>
<dbReference type="PANTHER" id="PTHR43300:SF11">
    <property type="entry name" value="ACETYLTRANSFERASE RV3034C-RELATED"/>
    <property type="match status" value="1"/>
</dbReference>
<evidence type="ECO:0000256" key="1">
    <source>
        <dbReference type="SAM" id="MobiDB-lite"/>
    </source>
</evidence>
<dbReference type="SUPFAM" id="SSF51161">
    <property type="entry name" value="Trimeric LpxA-like enzymes"/>
    <property type="match status" value="2"/>
</dbReference>
<protein>
    <recommendedName>
        <fullName evidence="3">Carrier domain-containing protein</fullName>
    </recommendedName>
</protein>
<dbReference type="Pfam" id="PF00550">
    <property type="entry name" value="PP-binding"/>
    <property type="match status" value="1"/>
</dbReference>
<organism evidence="4 5">
    <name type="scientific">Actinacidiphila glaucinigra</name>
    <dbReference type="NCBI Taxonomy" id="235986"/>
    <lineage>
        <taxon>Bacteria</taxon>
        <taxon>Bacillati</taxon>
        <taxon>Actinomycetota</taxon>
        <taxon>Actinomycetes</taxon>
        <taxon>Kitasatosporales</taxon>
        <taxon>Streptomycetaceae</taxon>
        <taxon>Actinacidiphila</taxon>
    </lineage>
</organism>
<dbReference type="InterPro" id="IPR050179">
    <property type="entry name" value="Trans_hexapeptide_repeat"/>
</dbReference>
<dbReference type="Gene3D" id="2.160.10.10">
    <property type="entry name" value="Hexapeptide repeat proteins"/>
    <property type="match status" value="2"/>
</dbReference>
<accession>A0A239N5H1</accession>
<sequence length="874" mass="94230">MVDKSAEVRGREDEAPTIGGDRAGPGTGTERILAETLAGVVHADQVRVDSHFFDDLGADSLVMAHFCARLRKRPDAPSVSMKEIYRHPTVRSLAAALDETPPAATAATAATAVPATATATATASGPVRAAVPRSVAGPPTGTPHYVLCAVLQLAFFVAYSFGAALVLTKGLDWIAGASGLVDTYLRAIAFGGVAFAAVCVLPVVAKWVLVGRWRPRQIRIWSMDYLRFWCVKTLIRSDPLVFFHGSPLYTLYLRALGAKIGRRVTVLSRRVPICTDLLTIGDDTVIRKDVFFSGYRAESGVIRTGPVTLGKDVLVGEVTVIDIDTVMGDGTQLGHASSLHAGQRVPDGEHWHGSPAQPADVDYRAVGPARCGAARRAGYSVSQLLGAVLVYVPLAVAGSVLLFAAVPQFASLVEPGPTALTTWGFYADALVTSIALFFGAVVLGLLFTVTVPRVLNLAVRPDTVYPLFGFRYGMHRTIGFLTNRRFFKTLFGDSSAIVHYLGGLGYRLSHVEQTGSNFGTIMKQDNPFLSSVGRGTMVADGLSIINADFSSSSFCVSRVTIGPHNFVGNYVAYPSQGRTGDNCLLATKVMVPVDGKVREGVGLLGSPSFEIPRSVLRDSKFDHLKDGETFRRRLAAKNKHNVSTMALHLLARWVFFFWVALVVSVAADLYSVLGLSVIALANVLTLAFTVVDMVLSERIATGFRGLRPLYCSIYERPFWQHERYWKVTSVSEAIMVFNGTPFKGVIWRWLGVRMGRRVFDDGCYFPERSLVAIGDGCVLNEGSRIQCHSQEDGTFKSDHSALGAGCTVGVGALVHYGVTMGDGTVLAPDSFLMKGEEMPQGAHWAGNPAREMPDELPVPPAHREDADTARTRTG</sequence>
<keyword evidence="2" id="KW-0472">Membrane</keyword>
<dbReference type="InterPro" id="IPR036736">
    <property type="entry name" value="ACP-like_sf"/>
</dbReference>
<keyword evidence="2" id="KW-1133">Transmembrane helix</keyword>
<evidence type="ECO:0000256" key="2">
    <source>
        <dbReference type="SAM" id="Phobius"/>
    </source>
</evidence>
<dbReference type="InterPro" id="IPR011004">
    <property type="entry name" value="Trimer_LpxA-like_sf"/>
</dbReference>
<dbReference type="NCBIfam" id="TIGR02353">
    <property type="entry name" value="NRPS_term_dom"/>
    <property type="match status" value="1"/>
</dbReference>
<feature type="region of interest" description="Disordered" evidence="1">
    <location>
        <begin position="839"/>
        <end position="874"/>
    </location>
</feature>
<feature type="transmembrane region" description="Helical" evidence="2">
    <location>
        <begin position="649"/>
        <end position="667"/>
    </location>
</feature>
<dbReference type="SUPFAM" id="SSF47336">
    <property type="entry name" value="ACP-like"/>
    <property type="match status" value="1"/>
</dbReference>
<feature type="transmembrane region" description="Helical" evidence="2">
    <location>
        <begin position="425"/>
        <end position="451"/>
    </location>
</feature>
<feature type="region of interest" description="Disordered" evidence="1">
    <location>
        <begin position="1"/>
        <end position="28"/>
    </location>
</feature>